<sequence>MSSISLSLRLRAAVNRLRRRLWRALFFRTLFGEVQQGRALPLTRISPSACIEHEDRLVLEDDVFIGHLNFIEASSGIRIGRGTQVTNFISIVSHSTHRSVRVAARLSGVPEAAADGSLPSDIRAPIDIGAHCFIGPHSVIEAGTRLGKGCLVAAGSRVRGEFGDFAVLAGNPAQLVGDTRTQDARWLAEHPEYRAAYASWAGQLPTA</sequence>
<dbReference type="PANTHER" id="PTHR23416">
    <property type="entry name" value="SIALIC ACID SYNTHASE-RELATED"/>
    <property type="match status" value="1"/>
</dbReference>
<dbReference type="InterPro" id="IPR051159">
    <property type="entry name" value="Hexapeptide_acetyltransf"/>
</dbReference>
<dbReference type="InterPro" id="IPR001451">
    <property type="entry name" value="Hexapep"/>
</dbReference>
<reference evidence="1 2" key="1">
    <citation type="submission" date="2016-10" db="EMBL/GenBank/DDBJ databases">
        <authorList>
            <person name="de Groot N.N."/>
        </authorList>
    </citation>
    <scope>NUCLEOTIDE SEQUENCE [LARGE SCALE GENOMIC DNA]</scope>
    <source>
        <strain evidence="1 2">DSM 15123</strain>
    </source>
</reference>
<gene>
    <name evidence="1" type="ORF">SAMN02745977_02168</name>
</gene>
<dbReference type="Pfam" id="PF00132">
    <property type="entry name" value="Hexapep"/>
    <property type="match status" value="1"/>
</dbReference>
<dbReference type="Gene3D" id="2.160.10.10">
    <property type="entry name" value="Hexapeptide repeat proteins"/>
    <property type="match status" value="1"/>
</dbReference>
<proteinExistence type="predicted"/>
<dbReference type="AlphaFoldDB" id="A0A1H8JVJ3"/>
<dbReference type="RefSeq" id="WP_200785788.1">
    <property type="nucleotide sequence ID" value="NZ_FOCW01000008.1"/>
</dbReference>
<name>A0A1H8JVJ3_9BURK</name>
<dbReference type="SUPFAM" id="SSF51161">
    <property type="entry name" value="Trimeric LpxA-like enzymes"/>
    <property type="match status" value="1"/>
</dbReference>
<dbReference type="STRING" id="1121117.SAMN02745977_02168"/>
<dbReference type="Proteomes" id="UP000199531">
    <property type="component" value="Unassembled WGS sequence"/>
</dbReference>
<dbReference type="CDD" id="cd04647">
    <property type="entry name" value="LbH_MAT_like"/>
    <property type="match status" value="1"/>
</dbReference>
<dbReference type="GO" id="GO:0016740">
    <property type="term" value="F:transferase activity"/>
    <property type="evidence" value="ECO:0007669"/>
    <property type="project" value="UniProtKB-KW"/>
</dbReference>
<dbReference type="EMBL" id="FOCW01000008">
    <property type="protein sequence ID" value="SEN84709.1"/>
    <property type="molecule type" value="Genomic_DNA"/>
</dbReference>
<evidence type="ECO:0000313" key="2">
    <source>
        <dbReference type="Proteomes" id="UP000199531"/>
    </source>
</evidence>
<accession>A0A1H8JVJ3</accession>
<keyword evidence="2" id="KW-1185">Reference proteome</keyword>
<protein>
    <submittedName>
        <fullName evidence="1">Hexapeptide repeat of succinyl-transferase</fullName>
    </submittedName>
</protein>
<keyword evidence="1" id="KW-0808">Transferase</keyword>
<evidence type="ECO:0000313" key="1">
    <source>
        <dbReference type="EMBL" id="SEN84709.1"/>
    </source>
</evidence>
<dbReference type="InterPro" id="IPR011004">
    <property type="entry name" value="Trimer_LpxA-like_sf"/>
</dbReference>
<organism evidence="1 2">
    <name type="scientific">Brachymonas denitrificans DSM 15123</name>
    <dbReference type="NCBI Taxonomy" id="1121117"/>
    <lineage>
        <taxon>Bacteria</taxon>
        <taxon>Pseudomonadati</taxon>
        <taxon>Pseudomonadota</taxon>
        <taxon>Betaproteobacteria</taxon>
        <taxon>Burkholderiales</taxon>
        <taxon>Comamonadaceae</taxon>
        <taxon>Brachymonas</taxon>
    </lineage>
</organism>